<feature type="compositionally biased region" description="Polar residues" evidence="1">
    <location>
        <begin position="189"/>
        <end position="201"/>
    </location>
</feature>
<dbReference type="Proteomes" id="UP000887568">
    <property type="component" value="Unplaced"/>
</dbReference>
<dbReference type="EnsemblMetazoa" id="XM_038217790.1">
    <property type="protein sequence ID" value="XP_038073718.1"/>
    <property type="gene ID" value="LOC119741868"/>
</dbReference>
<evidence type="ECO:0000313" key="2">
    <source>
        <dbReference type="EnsemblMetazoa" id="XP_038073718.1"/>
    </source>
</evidence>
<feature type="region of interest" description="Disordered" evidence="1">
    <location>
        <begin position="183"/>
        <end position="203"/>
    </location>
</feature>
<dbReference type="RefSeq" id="XP_038073718.1">
    <property type="nucleotide sequence ID" value="XM_038217790.1"/>
</dbReference>
<sequence>MAKGSLKLNMKRDDARTLMMKMDARLTYAGRERHAGFKLEGERQLKHIQITHQLINAELNRAKKDVQRRFDFYQTLKEQNKERREKRDLAWCEEEEKDWDRQTRAARRRRMLPNLKFHHKNHKAEAVGSIRRDVKGEYTHKMAHETNLNRSLIALSDSYSKHKSLTQRNQAKLEQITEDRDPVDMPAKTENTTLPTPQHEIQNPKYGMPLLKTRFPALQLSKAGESSTQKDRSLEMRAGKVGDTPPNDKRISRPVAGPPASLGQRFYMNTSTDREQHDAGTGPLQKDLPVLPSINRARRKGVYAKALTDPARVGGAFAPTGRPLPSLDHPRPSTQTKKPRPGPSVTLGPQTIPLRFYGSEENPFLKESDGPPSAVYRPKDLINSDKDDEMYEWLGFESREEFEKLRAAGLLLEAEREEGSDTSEILEDGTRVARMDGQETPENTE</sequence>
<feature type="region of interest" description="Disordered" evidence="1">
    <location>
        <begin position="221"/>
        <end position="262"/>
    </location>
</feature>
<organism evidence="2 3">
    <name type="scientific">Patiria miniata</name>
    <name type="common">Bat star</name>
    <name type="synonym">Asterina miniata</name>
    <dbReference type="NCBI Taxonomy" id="46514"/>
    <lineage>
        <taxon>Eukaryota</taxon>
        <taxon>Metazoa</taxon>
        <taxon>Echinodermata</taxon>
        <taxon>Eleutherozoa</taxon>
        <taxon>Asterozoa</taxon>
        <taxon>Asteroidea</taxon>
        <taxon>Valvatacea</taxon>
        <taxon>Valvatida</taxon>
        <taxon>Asterinidae</taxon>
        <taxon>Patiria</taxon>
    </lineage>
</organism>
<accession>A0A914BBW0</accession>
<feature type="compositionally biased region" description="Basic and acidic residues" evidence="1">
    <location>
        <begin position="428"/>
        <end position="437"/>
    </location>
</feature>
<dbReference type="GeneID" id="119741868"/>
<dbReference type="AlphaFoldDB" id="A0A914BBW0"/>
<feature type="compositionally biased region" description="Basic and acidic residues" evidence="1">
    <location>
        <begin position="228"/>
        <end position="251"/>
    </location>
</feature>
<feature type="region of interest" description="Disordered" evidence="1">
    <location>
        <begin position="415"/>
        <end position="445"/>
    </location>
</feature>
<dbReference type="OrthoDB" id="10416527at2759"/>
<evidence type="ECO:0000313" key="3">
    <source>
        <dbReference type="Proteomes" id="UP000887568"/>
    </source>
</evidence>
<protein>
    <submittedName>
        <fullName evidence="2">Uncharacterized protein</fullName>
    </submittedName>
</protein>
<proteinExistence type="predicted"/>
<name>A0A914BBW0_PATMI</name>
<dbReference type="OMA" id="KRDLAWC"/>
<feature type="region of interest" description="Disordered" evidence="1">
    <location>
        <begin position="313"/>
        <end position="350"/>
    </location>
</feature>
<keyword evidence="3" id="KW-1185">Reference proteome</keyword>
<evidence type="ECO:0000256" key="1">
    <source>
        <dbReference type="SAM" id="MobiDB-lite"/>
    </source>
</evidence>
<reference evidence="2" key="1">
    <citation type="submission" date="2022-11" db="UniProtKB">
        <authorList>
            <consortium name="EnsemblMetazoa"/>
        </authorList>
    </citation>
    <scope>IDENTIFICATION</scope>
</reference>